<keyword evidence="2 4" id="KW-0863">Zinc-finger</keyword>
<evidence type="ECO:0000256" key="1">
    <source>
        <dbReference type="ARBA" id="ARBA00022723"/>
    </source>
</evidence>
<dbReference type="PANTHER" id="PTHR23044:SF61">
    <property type="entry name" value="3'-5' EXORIBONUCLEASE 1-RELATED"/>
    <property type="match status" value="1"/>
</dbReference>
<dbReference type="InterPro" id="IPR051274">
    <property type="entry name" value="3-5_Exoribonuclease"/>
</dbReference>
<keyword evidence="7" id="KW-1185">Reference proteome</keyword>
<dbReference type="Gene3D" id="6.10.140.2220">
    <property type="match status" value="1"/>
</dbReference>
<name>A0ABN7T0W9_OIKDI</name>
<evidence type="ECO:0000256" key="2">
    <source>
        <dbReference type="ARBA" id="ARBA00022771"/>
    </source>
</evidence>
<accession>A0ABN7T0W9</accession>
<reference evidence="6 7" key="1">
    <citation type="submission" date="2021-04" db="EMBL/GenBank/DDBJ databases">
        <authorList>
            <person name="Bliznina A."/>
        </authorList>
    </citation>
    <scope>NUCLEOTIDE SEQUENCE [LARGE SCALE GENOMIC DNA]</scope>
</reference>
<protein>
    <submittedName>
        <fullName evidence="6">Oidioi.mRNA.OKI2018_I69.chr2.g5636.t1.cds</fullName>
    </submittedName>
</protein>
<evidence type="ECO:0000313" key="7">
    <source>
        <dbReference type="Proteomes" id="UP001158576"/>
    </source>
</evidence>
<dbReference type="InterPro" id="IPR012337">
    <property type="entry name" value="RNaseH-like_sf"/>
</dbReference>
<dbReference type="InterPro" id="IPR002893">
    <property type="entry name" value="Znf_MYND"/>
</dbReference>
<dbReference type="SUPFAM" id="SSF144232">
    <property type="entry name" value="HIT/MYND zinc finger-like"/>
    <property type="match status" value="1"/>
</dbReference>
<dbReference type="Gene3D" id="3.30.420.10">
    <property type="entry name" value="Ribonuclease H-like superfamily/Ribonuclease H"/>
    <property type="match status" value="1"/>
</dbReference>
<sequence length="470" mass="55191">MNGLSKDIDNRYRSGPAPPKLLSMDCHTCRKYQEIELFLCCWLDGTQPTAYCSLECQQTDWNRHRALCSRNTRPLDRLRRECDKKVEENQHTLQLLETANKDLNRKQMDILKLNDCIYRKDERIKDLERINEKTNADKTTALEFAKEQEIKKDAWIKLVNRHEKTISENTKLETKIAEDSKKINDMRSGVKNLMDSPRQNWFSSPKLANSRKGYLSSIYKKSEQSSQNKVIFETERAPVESTVTVRRNHVDQFTDRNFILIDFEAINSEICEFPAIWARNGEIKAVFHAYCRPTKAIRPDRYNGFYKDFLGHNLKFYLKQNSFKNVEWQFCKWCKHHKLMVETQKGIFNIASDTAIVTQGTEDFNFLNTSLLNNKVSAKERPCYKYFYDLDALWIHAIGSDPPRSPRMHNMAKDQNWPDVPNAHSGIHDTLQLYYVFDGLRRKLTSDSTENVLRRALRKNQNHQSAPTKK</sequence>
<keyword evidence="1" id="KW-0479">Metal-binding</keyword>
<evidence type="ECO:0000313" key="6">
    <source>
        <dbReference type="EMBL" id="CAG5111315.1"/>
    </source>
</evidence>
<dbReference type="EMBL" id="OU015567">
    <property type="protein sequence ID" value="CAG5111315.1"/>
    <property type="molecule type" value="Genomic_DNA"/>
</dbReference>
<dbReference type="PANTHER" id="PTHR23044">
    <property type="entry name" value="3'-5' EXONUCLEASE ERI1-RELATED"/>
    <property type="match status" value="1"/>
</dbReference>
<evidence type="ECO:0000256" key="3">
    <source>
        <dbReference type="ARBA" id="ARBA00022833"/>
    </source>
</evidence>
<keyword evidence="3" id="KW-0862">Zinc</keyword>
<gene>
    <name evidence="6" type="ORF">OKIOD_LOCUS14401</name>
</gene>
<organism evidence="6 7">
    <name type="scientific">Oikopleura dioica</name>
    <name type="common">Tunicate</name>
    <dbReference type="NCBI Taxonomy" id="34765"/>
    <lineage>
        <taxon>Eukaryota</taxon>
        <taxon>Metazoa</taxon>
        <taxon>Chordata</taxon>
        <taxon>Tunicata</taxon>
        <taxon>Appendicularia</taxon>
        <taxon>Copelata</taxon>
        <taxon>Oikopleuridae</taxon>
        <taxon>Oikopleura</taxon>
    </lineage>
</organism>
<evidence type="ECO:0000259" key="5">
    <source>
        <dbReference type="PROSITE" id="PS50865"/>
    </source>
</evidence>
<dbReference type="PROSITE" id="PS50865">
    <property type="entry name" value="ZF_MYND_2"/>
    <property type="match status" value="1"/>
</dbReference>
<proteinExistence type="predicted"/>
<dbReference type="InterPro" id="IPR036397">
    <property type="entry name" value="RNaseH_sf"/>
</dbReference>
<feature type="domain" description="MYND-type" evidence="5">
    <location>
        <begin position="26"/>
        <end position="68"/>
    </location>
</feature>
<evidence type="ECO:0000256" key="4">
    <source>
        <dbReference type="PROSITE-ProRule" id="PRU00134"/>
    </source>
</evidence>
<dbReference type="Proteomes" id="UP001158576">
    <property type="component" value="Chromosome 2"/>
</dbReference>
<dbReference type="SUPFAM" id="SSF53098">
    <property type="entry name" value="Ribonuclease H-like"/>
    <property type="match status" value="1"/>
</dbReference>